<dbReference type="Proteomes" id="UP000570595">
    <property type="component" value="Unassembled WGS sequence"/>
</dbReference>
<dbReference type="PANTHER" id="PTHR11145:SF12">
    <property type="entry name" value="BTB DOMAIN-CONTAINING PROTEIN"/>
    <property type="match status" value="1"/>
</dbReference>
<dbReference type="Pfam" id="PF02214">
    <property type="entry name" value="BTB_2"/>
    <property type="match status" value="1"/>
</dbReference>
<dbReference type="InterPro" id="IPR011333">
    <property type="entry name" value="SKP1/BTB/POZ_sf"/>
</dbReference>
<dbReference type="SMART" id="SM00225">
    <property type="entry name" value="BTB"/>
    <property type="match status" value="1"/>
</dbReference>
<dbReference type="CDD" id="cd18316">
    <property type="entry name" value="BTB_POZ_KCTD-like"/>
    <property type="match status" value="1"/>
</dbReference>
<dbReference type="SUPFAM" id="SSF54695">
    <property type="entry name" value="POZ domain"/>
    <property type="match status" value="1"/>
</dbReference>
<dbReference type="Gene3D" id="3.30.710.10">
    <property type="entry name" value="Potassium Channel Kv1.1, Chain A"/>
    <property type="match status" value="1"/>
</dbReference>
<dbReference type="PANTHER" id="PTHR11145">
    <property type="entry name" value="BTB/POZ DOMAIN-CONTAINING ADAPTER FOR CUL3-MEDIATED RHOA DEGRADATION PROTEIN FAMILY MEMBER"/>
    <property type="match status" value="1"/>
</dbReference>
<proteinExistence type="predicted"/>
<feature type="domain" description="BTB" evidence="1">
    <location>
        <begin position="5"/>
        <end position="105"/>
    </location>
</feature>
<reference evidence="2 3" key="1">
    <citation type="submission" date="2020-04" db="EMBL/GenBank/DDBJ databases">
        <title>Perkinsus olseni comparative genomics.</title>
        <authorList>
            <person name="Bogema D.R."/>
        </authorList>
    </citation>
    <scope>NUCLEOTIDE SEQUENCE [LARGE SCALE GENOMIC DNA]</scope>
    <source>
        <strain evidence="2">ATCC PRA-179</strain>
    </source>
</reference>
<comment type="caution">
    <text evidence="2">The sequence shown here is derived from an EMBL/GenBank/DDBJ whole genome shotgun (WGS) entry which is preliminary data.</text>
</comment>
<evidence type="ECO:0000259" key="1">
    <source>
        <dbReference type="SMART" id="SM00225"/>
    </source>
</evidence>
<protein>
    <recommendedName>
        <fullName evidence="1">BTB domain-containing protein</fullName>
    </recommendedName>
</protein>
<accession>A0A7J6LR87</accession>
<organism evidence="2 3">
    <name type="scientific">Perkinsus olseni</name>
    <name type="common">Perkinsus atlanticus</name>
    <dbReference type="NCBI Taxonomy" id="32597"/>
    <lineage>
        <taxon>Eukaryota</taxon>
        <taxon>Sar</taxon>
        <taxon>Alveolata</taxon>
        <taxon>Perkinsozoa</taxon>
        <taxon>Perkinsea</taxon>
        <taxon>Perkinsida</taxon>
        <taxon>Perkinsidae</taxon>
        <taxon>Perkinsus</taxon>
    </lineage>
</organism>
<dbReference type="EMBL" id="JABAHT010000186">
    <property type="protein sequence ID" value="KAF4661828.1"/>
    <property type="molecule type" value="Genomic_DNA"/>
</dbReference>
<dbReference type="InterPro" id="IPR000210">
    <property type="entry name" value="BTB/POZ_dom"/>
</dbReference>
<name>A0A7J6LR87_PEROL</name>
<dbReference type="GO" id="GO:0051260">
    <property type="term" value="P:protein homooligomerization"/>
    <property type="evidence" value="ECO:0007669"/>
    <property type="project" value="InterPro"/>
</dbReference>
<dbReference type="AlphaFoldDB" id="A0A7J6LR87"/>
<gene>
    <name evidence="2" type="ORF">FOZ61_002913</name>
</gene>
<evidence type="ECO:0000313" key="3">
    <source>
        <dbReference type="Proteomes" id="UP000570595"/>
    </source>
</evidence>
<sequence length="208" mass="23336">MTSTASVRLNVGGTFFEVAESTLMRQEGTMLAVMARDVWRPQHGNAIFIDRDPDVFRLILRWLRDPSDCILVPRSIPLADVERDARFYGLPDTVSITHERAGPSLVEVDAVITKIRQWSHGLRVTPMLVDKTKEMLEFCLLDMCARESNVGSTRALLCVDRGSEYLDKYSVQSTAEHICHTCGLPGATVLYTLVQGSPYGYFVLEVPR</sequence>
<dbReference type="InterPro" id="IPR045068">
    <property type="entry name" value="BACURD1-3"/>
</dbReference>
<dbReference type="OrthoDB" id="2414723at2759"/>
<dbReference type="InterPro" id="IPR003131">
    <property type="entry name" value="T1-type_BTB"/>
</dbReference>
<evidence type="ECO:0000313" key="2">
    <source>
        <dbReference type="EMBL" id="KAF4661828.1"/>
    </source>
</evidence>